<protein>
    <submittedName>
        <fullName evidence="2">Uncharacterized protein</fullName>
    </submittedName>
</protein>
<sequence length="111" mass="12616">METEKNNSFRCPYIWASQQIYSLPALLCTCYGHNRNPRHITLMRFASAQRQLTHPGALEVTGEGNVWNRIRDNNFLFCRGAKGERSRGHIHEQTGDVISESAAPGKRQMGK</sequence>
<proteinExistence type="predicted"/>
<evidence type="ECO:0000313" key="2">
    <source>
        <dbReference type="EMBL" id="GIX96040.1"/>
    </source>
</evidence>
<evidence type="ECO:0000313" key="3">
    <source>
        <dbReference type="Proteomes" id="UP001054837"/>
    </source>
</evidence>
<comment type="caution">
    <text evidence="2">The sequence shown here is derived from an EMBL/GenBank/DDBJ whole genome shotgun (WGS) entry which is preliminary data.</text>
</comment>
<dbReference type="Proteomes" id="UP001054837">
    <property type="component" value="Unassembled WGS sequence"/>
</dbReference>
<keyword evidence="3" id="KW-1185">Reference proteome</keyword>
<dbReference type="EMBL" id="BPLQ01002854">
    <property type="protein sequence ID" value="GIX96040.1"/>
    <property type="molecule type" value="Genomic_DNA"/>
</dbReference>
<feature type="region of interest" description="Disordered" evidence="1">
    <location>
        <begin position="87"/>
        <end position="111"/>
    </location>
</feature>
<reference evidence="2 3" key="1">
    <citation type="submission" date="2021-06" db="EMBL/GenBank/DDBJ databases">
        <title>Caerostris darwini draft genome.</title>
        <authorList>
            <person name="Kono N."/>
            <person name="Arakawa K."/>
        </authorList>
    </citation>
    <scope>NUCLEOTIDE SEQUENCE [LARGE SCALE GENOMIC DNA]</scope>
</reference>
<gene>
    <name evidence="2" type="ORF">CDAR_6991</name>
</gene>
<organism evidence="2 3">
    <name type="scientific">Caerostris darwini</name>
    <dbReference type="NCBI Taxonomy" id="1538125"/>
    <lineage>
        <taxon>Eukaryota</taxon>
        <taxon>Metazoa</taxon>
        <taxon>Ecdysozoa</taxon>
        <taxon>Arthropoda</taxon>
        <taxon>Chelicerata</taxon>
        <taxon>Arachnida</taxon>
        <taxon>Araneae</taxon>
        <taxon>Araneomorphae</taxon>
        <taxon>Entelegynae</taxon>
        <taxon>Araneoidea</taxon>
        <taxon>Araneidae</taxon>
        <taxon>Caerostris</taxon>
    </lineage>
</organism>
<accession>A0AAV4PFT9</accession>
<name>A0AAV4PFT9_9ARAC</name>
<evidence type="ECO:0000256" key="1">
    <source>
        <dbReference type="SAM" id="MobiDB-lite"/>
    </source>
</evidence>
<dbReference type="AlphaFoldDB" id="A0AAV4PFT9"/>